<feature type="repeat" description="TPR" evidence="1">
    <location>
        <begin position="133"/>
        <end position="166"/>
    </location>
</feature>
<gene>
    <name evidence="3" type="ORF">KQ910_04330</name>
</gene>
<reference evidence="3 4" key="1">
    <citation type="submission" date="2021-06" db="EMBL/GenBank/DDBJ databases">
        <authorList>
            <person name="Lee D.H."/>
        </authorList>
    </citation>
    <scope>NUCLEOTIDE SEQUENCE [LARGE SCALE GENOMIC DNA]</scope>
    <source>
        <strain evidence="3 4">MMS21-HV4-11</strain>
    </source>
</reference>
<dbReference type="Pfam" id="PF13374">
    <property type="entry name" value="TPR_10"/>
    <property type="match status" value="1"/>
</dbReference>
<evidence type="ECO:0000256" key="2">
    <source>
        <dbReference type="SAM" id="MobiDB-lite"/>
    </source>
</evidence>
<feature type="region of interest" description="Disordered" evidence="2">
    <location>
        <begin position="1"/>
        <end position="20"/>
    </location>
</feature>
<comment type="caution">
    <text evidence="3">The sequence shown here is derived from an EMBL/GenBank/DDBJ whole genome shotgun (WGS) entry which is preliminary data.</text>
</comment>
<dbReference type="PROSITE" id="PS50005">
    <property type="entry name" value="TPR"/>
    <property type="match status" value="1"/>
</dbReference>
<dbReference type="PANTHER" id="PTHR44809:SF1">
    <property type="entry name" value="PROTEIN O-MANNOSYL-TRANSFERASE TMTC1"/>
    <property type="match status" value="1"/>
</dbReference>
<protein>
    <submittedName>
        <fullName evidence="3">Tetratricopeptide repeat-containing glycosyltransferase family protein</fullName>
    </submittedName>
</protein>
<evidence type="ECO:0000313" key="4">
    <source>
        <dbReference type="Proteomes" id="UP000727907"/>
    </source>
</evidence>
<evidence type="ECO:0000313" key="3">
    <source>
        <dbReference type="EMBL" id="MBU8872974.1"/>
    </source>
</evidence>
<sequence>MNDTPNFHPTKRESAASSAPTPLFGSAADSFVQQLRLASQAHRAGRLDEAIASYLRLLSVRPDHAELHNNLGVALRLAGKLEASVSHHRLSLAADPANPALHSNLGNALRAAHQFDEAVKHHYQSIALSRDYAEGFFNLALCLRDLGRLDEAVGCFSRALTLNPDGRRMRVEFALALLMRGDLAEGFAAYETRKRLPETPAPEFAQPAWDGGPLEGKRILLYPEQGLSDALLFVRFARDLKRRGATVVVLCQALLKELLRAVDYVDEVVAEGEKLPAFDVHASMVSLPHLCRPDFATLPGAPPYLRAPEESRIKLGHLDAAKLRIGIYWAAMPGQAQDRQRSVPFEQFLALSGDPELLIFSLQGGVHQKDIQTFGANGLVHDVGRGIFDFAEAATALSQLDLLISIDAPVAHLAAAMGVKTWVLLPATADWRWQLGGADAPWYPSARLFKQTVGGSWNDVFAHVRRELDGLKKVVA</sequence>
<evidence type="ECO:0000256" key="1">
    <source>
        <dbReference type="PROSITE-ProRule" id="PRU00339"/>
    </source>
</evidence>
<dbReference type="SMART" id="SM00028">
    <property type="entry name" value="TPR"/>
    <property type="match status" value="4"/>
</dbReference>
<dbReference type="Pfam" id="PF00515">
    <property type="entry name" value="TPR_1"/>
    <property type="match status" value="1"/>
</dbReference>
<organism evidence="3 4">
    <name type="scientific">Reyranella humidisoli</name>
    <dbReference type="NCBI Taxonomy" id="2849149"/>
    <lineage>
        <taxon>Bacteria</taxon>
        <taxon>Pseudomonadati</taxon>
        <taxon>Pseudomonadota</taxon>
        <taxon>Alphaproteobacteria</taxon>
        <taxon>Hyphomicrobiales</taxon>
        <taxon>Reyranellaceae</taxon>
        <taxon>Reyranella</taxon>
    </lineage>
</organism>
<keyword evidence="1" id="KW-0802">TPR repeat</keyword>
<name>A0ABS6IGL1_9HYPH</name>
<dbReference type="Proteomes" id="UP000727907">
    <property type="component" value="Unassembled WGS sequence"/>
</dbReference>
<dbReference type="InterPro" id="IPR019734">
    <property type="entry name" value="TPR_rpt"/>
</dbReference>
<proteinExistence type="predicted"/>
<dbReference type="RefSeq" id="WP_216957247.1">
    <property type="nucleotide sequence ID" value="NZ_JAHOPB010000001.1"/>
</dbReference>
<keyword evidence="4" id="KW-1185">Reference proteome</keyword>
<dbReference type="PROSITE" id="PS50293">
    <property type="entry name" value="TPR_REGION"/>
    <property type="match status" value="1"/>
</dbReference>
<dbReference type="Pfam" id="PF13432">
    <property type="entry name" value="TPR_16"/>
    <property type="match status" value="1"/>
</dbReference>
<dbReference type="EMBL" id="JAHOPB010000001">
    <property type="protein sequence ID" value="MBU8872974.1"/>
    <property type="molecule type" value="Genomic_DNA"/>
</dbReference>
<dbReference type="InterPro" id="IPR052943">
    <property type="entry name" value="TMTC_O-mannosyl-trnsfr"/>
</dbReference>
<accession>A0ABS6IGL1</accession>
<dbReference type="PANTHER" id="PTHR44809">
    <property type="match status" value="1"/>
</dbReference>